<feature type="domain" description="HTH marR-type" evidence="2">
    <location>
        <begin position="23"/>
        <end position="155"/>
    </location>
</feature>
<proteinExistence type="predicted"/>
<dbReference type="AlphaFoldDB" id="A0A3M6QJG4"/>
<gene>
    <name evidence="3" type="ORF">D8I35_18495</name>
</gene>
<organism evidence="3 4">
    <name type="scientific">Corticibacter populi</name>
    <dbReference type="NCBI Taxonomy" id="1550736"/>
    <lineage>
        <taxon>Bacteria</taxon>
        <taxon>Pseudomonadati</taxon>
        <taxon>Pseudomonadota</taxon>
        <taxon>Betaproteobacteria</taxon>
        <taxon>Burkholderiales</taxon>
        <taxon>Comamonadaceae</taxon>
        <taxon>Corticibacter</taxon>
    </lineage>
</organism>
<protein>
    <submittedName>
        <fullName evidence="3">MarR family transcriptional regulator</fullName>
    </submittedName>
</protein>
<dbReference type="PRINTS" id="PR00598">
    <property type="entry name" value="HTHMARR"/>
</dbReference>
<reference evidence="3 4" key="1">
    <citation type="submission" date="2018-10" db="EMBL/GenBank/DDBJ databases">
        <title>Draft genome of Cortibacter populi DSM10536.</title>
        <authorList>
            <person name="Bernier A.-M."/>
            <person name="Bernard K."/>
        </authorList>
    </citation>
    <scope>NUCLEOTIDE SEQUENCE [LARGE SCALE GENOMIC DNA]</scope>
    <source>
        <strain evidence="3 4">DSM 105136</strain>
    </source>
</reference>
<dbReference type="PANTHER" id="PTHR33164">
    <property type="entry name" value="TRANSCRIPTIONAL REGULATOR, MARR FAMILY"/>
    <property type="match status" value="1"/>
</dbReference>
<name>A0A3M6QJG4_9BURK</name>
<evidence type="ECO:0000313" key="3">
    <source>
        <dbReference type="EMBL" id="RMX02632.1"/>
    </source>
</evidence>
<dbReference type="RefSeq" id="WP_122231945.1">
    <property type="nucleotide sequence ID" value="NZ_RDQO01000008.1"/>
</dbReference>
<sequence>MSSPTTSKEAQAGPGRSRPARHRDSVGWLMRAILTGMRSEIDRRMVGVGLTDAQWAPMLFLHTGDACTAAELARCCMQNAAGMTRLLDRLEAKGLIVRRRSRDDRRVIHIELTEDGRQAVEVVPALLREVNQLAMQGFSEQEVAQFKGYLQRILSTIENAGWPQPACASSACADEKTV</sequence>
<dbReference type="InterPro" id="IPR036390">
    <property type="entry name" value="WH_DNA-bd_sf"/>
</dbReference>
<accession>A0A3M6QJG4</accession>
<dbReference type="PROSITE" id="PS50995">
    <property type="entry name" value="HTH_MARR_2"/>
    <property type="match status" value="1"/>
</dbReference>
<evidence type="ECO:0000313" key="4">
    <source>
        <dbReference type="Proteomes" id="UP000278006"/>
    </source>
</evidence>
<dbReference type="GO" id="GO:0003700">
    <property type="term" value="F:DNA-binding transcription factor activity"/>
    <property type="evidence" value="ECO:0007669"/>
    <property type="project" value="InterPro"/>
</dbReference>
<dbReference type="InterPro" id="IPR039422">
    <property type="entry name" value="MarR/SlyA-like"/>
</dbReference>
<comment type="caution">
    <text evidence="3">The sequence shown here is derived from an EMBL/GenBank/DDBJ whole genome shotgun (WGS) entry which is preliminary data.</text>
</comment>
<dbReference type="GO" id="GO:0006950">
    <property type="term" value="P:response to stress"/>
    <property type="evidence" value="ECO:0007669"/>
    <property type="project" value="TreeGrafter"/>
</dbReference>
<dbReference type="InterPro" id="IPR000835">
    <property type="entry name" value="HTH_MarR-typ"/>
</dbReference>
<keyword evidence="4" id="KW-1185">Reference proteome</keyword>
<evidence type="ECO:0000259" key="2">
    <source>
        <dbReference type="PROSITE" id="PS50995"/>
    </source>
</evidence>
<dbReference type="Pfam" id="PF12802">
    <property type="entry name" value="MarR_2"/>
    <property type="match status" value="1"/>
</dbReference>
<dbReference type="EMBL" id="RDQO01000008">
    <property type="protein sequence ID" value="RMX02632.1"/>
    <property type="molecule type" value="Genomic_DNA"/>
</dbReference>
<dbReference type="Gene3D" id="1.10.10.10">
    <property type="entry name" value="Winged helix-like DNA-binding domain superfamily/Winged helix DNA-binding domain"/>
    <property type="match status" value="1"/>
</dbReference>
<dbReference type="SMART" id="SM00347">
    <property type="entry name" value="HTH_MARR"/>
    <property type="match status" value="1"/>
</dbReference>
<dbReference type="PANTHER" id="PTHR33164:SF43">
    <property type="entry name" value="HTH-TYPE TRANSCRIPTIONAL REPRESSOR YETL"/>
    <property type="match status" value="1"/>
</dbReference>
<evidence type="ECO:0000256" key="1">
    <source>
        <dbReference type="SAM" id="MobiDB-lite"/>
    </source>
</evidence>
<dbReference type="SUPFAM" id="SSF46785">
    <property type="entry name" value="Winged helix' DNA-binding domain"/>
    <property type="match status" value="1"/>
</dbReference>
<feature type="region of interest" description="Disordered" evidence="1">
    <location>
        <begin position="1"/>
        <end position="22"/>
    </location>
</feature>
<dbReference type="Proteomes" id="UP000278006">
    <property type="component" value="Unassembled WGS sequence"/>
</dbReference>
<dbReference type="InterPro" id="IPR036388">
    <property type="entry name" value="WH-like_DNA-bd_sf"/>
</dbReference>
<dbReference type="OrthoDB" id="6195716at2"/>